<keyword evidence="5 12" id="KW-0132">Cell division</keyword>
<evidence type="ECO:0000256" key="7">
    <source>
        <dbReference type="ARBA" id="ARBA00023210"/>
    </source>
</evidence>
<name>A0A450WUI0_9GAMM</name>
<comment type="subunit">
    <text evidence="10">Homodimer. Interacts with FtsZ.</text>
</comment>
<keyword evidence="6" id="KW-0175">Coiled coil</keyword>
<dbReference type="EMBL" id="CAADFK010000221">
    <property type="protein sequence ID" value="VFK20687.1"/>
    <property type="molecule type" value="Genomic_DNA"/>
</dbReference>
<reference evidence="12" key="1">
    <citation type="submission" date="2019-02" db="EMBL/GenBank/DDBJ databases">
        <authorList>
            <person name="Gruber-Vodicka R. H."/>
            <person name="Seah K. B. B."/>
        </authorList>
    </citation>
    <scope>NUCLEOTIDE SEQUENCE</scope>
    <source>
        <strain evidence="12">BECK_S313</strain>
    </source>
</reference>
<keyword evidence="8" id="KW-0131">Cell cycle</keyword>
<sequence>MNRKGATPINIQIMDKEYVVSCSAEEQKELMASARLLDERMRETRDATRVYGTERIAVMIALNIVHESRQTRHNQAEETGSFTESITQLVEKIDAALEK</sequence>
<proteinExistence type="inferred from homology"/>
<evidence type="ECO:0000256" key="11">
    <source>
        <dbReference type="ARBA" id="ARBA00033158"/>
    </source>
</evidence>
<dbReference type="GO" id="GO:0030428">
    <property type="term" value="C:cell septum"/>
    <property type="evidence" value="ECO:0007669"/>
    <property type="project" value="TreeGrafter"/>
</dbReference>
<evidence type="ECO:0000256" key="6">
    <source>
        <dbReference type="ARBA" id="ARBA00023054"/>
    </source>
</evidence>
<dbReference type="GO" id="GO:0000921">
    <property type="term" value="P:septin ring assembly"/>
    <property type="evidence" value="ECO:0007669"/>
    <property type="project" value="TreeGrafter"/>
</dbReference>
<evidence type="ECO:0000256" key="4">
    <source>
        <dbReference type="ARBA" id="ARBA00022490"/>
    </source>
</evidence>
<evidence type="ECO:0000256" key="1">
    <source>
        <dbReference type="ARBA" id="ARBA00004496"/>
    </source>
</evidence>
<dbReference type="PANTHER" id="PTHR34981:SF1">
    <property type="entry name" value="CELL DIVISION PROTEIN ZAPA"/>
    <property type="match status" value="1"/>
</dbReference>
<accession>A0A450WUI0</accession>
<dbReference type="SUPFAM" id="SSF102829">
    <property type="entry name" value="Cell division protein ZapA-like"/>
    <property type="match status" value="1"/>
</dbReference>
<organism evidence="12">
    <name type="scientific">Candidatus Kentrum sp. LPFa</name>
    <dbReference type="NCBI Taxonomy" id="2126335"/>
    <lineage>
        <taxon>Bacteria</taxon>
        <taxon>Pseudomonadati</taxon>
        <taxon>Pseudomonadota</taxon>
        <taxon>Gammaproteobacteria</taxon>
        <taxon>Candidatus Kentrum</taxon>
    </lineage>
</organism>
<evidence type="ECO:0000256" key="9">
    <source>
        <dbReference type="ARBA" id="ARBA00024910"/>
    </source>
</evidence>
<comment type="similarity">
    <text evidence="2">Belongs to the ZapA family. Type 1 subfamily.</text>
</comment>
<evidence type="ECO:0000256" key="3">
    <source>
        <dbReference type="ARBA" id="ARBA00015195"/>
    </source>
</evidence>
<comment type="subcellular location">
    <subcellularLocation>
        <location evidence="1">Cytoplasm</location>
    </subcellularLocation>
</comment>
<dbReference type="GO" id="GO:0005829">
    <property type="term" value="C:cytosol"/>
    <property type="evidence" value="ECO:0007669"/>
    <property type="project" value="TreeGrafter"/>
</dbReference>
<gene>
    <name evidence="12" type="ORF">BECKLPF1236B_GA0070989_12214</name>
</gene>
<evidence type="ECO:0000256" key="5">
    <source>
        <dbReference type="ARBA" id="ARBA00022618"/>
    </source>
</evidence>
<dbReference type="GO" id="GO:0032153">
    <property type="term" value="C:cell division site"/>
    <property type="evidence" value="ECO:0007669"/>
    <property type="project" value="TreeGrafter"/>
</dbReference>
<dbReference type="Gene3D" id="1.20.5.50">
    <property type="match status" value="1"/>
</dbReference>
<dbReference type="GO" id="GO:0043093">
    <property type="term" value="P:FtsZ-dependent cytokinesis"/>
    <property type="evidence" value="ECO:0007669"/>
    <property type="project" value="TreeGrafter"/>
</dbReference>
<dbReference type="InterPro" id="IPR042233">
    <property type="entry name" value="Cell_div_ZapA_N"/>
</dbReference>
<dbReference type="AlphaFoldDB" id="A0A450WUI0"/>
<dbReference type="Pfam" id="PF05164">
    <property type="entry name" value="ZapA"/>
    <property type="match status" value="1"/>
</dbReference>
<keyword evidence="4" id="KW-0963">Cytoplasm</keyword>
<evidence type="ECO:0000256" key="2">
    <source>
        <dbReference type="ARBA" id="ARBA00010074"/>
    </source>
</evidence>
<dbReference type="InterPro" id="IPR007838">
    <property type="entry name" value="Cell_div_ZapA-like"/>
</dbReference>
<dbReference type="InterPro" id="IPR036192">
    <property type="entry name" value="Cell_div_ZapA-like_sf"/>
</dbReference>
<dbReference type="GO" id="GO:0000917">
    <property type="term" value="P:division septum assembly"/>
    <property type="evidence" value="ECO:0007669"/>
    <property type="project" value="UniProtKB-KW"/>
</dbReference>
<evidence type="ECO:0000256" key="8">
    <source>
        <dbReference type="ARBA" id="ARBA00023306"/>
    </source>
</evidence>
<keyword evidence="7" id="KW-0717">Septation</keyword>
<comment type="function">
    <text evidence="9">Activator of cell division through the inhibition of FtsZ GTPase activity, therefore promoting FtsZ assembly into bundles of protofilaments necessary for the formation of the division Z ring. It is recruited early at mid-cell but it is not essential for cell division.</text>
</comment>
<protein>
    <recommendedName>
        <fullName evidence="3">Cell division protein ZapA</fullName>
    </recommendedName>
    <alternativeName>
        <fullName evidence="11">Z ring-associated protein ZapA</fullName>
    </alternativeName>
</protein>
<dbReference type="PANTHER" id="PTHR34981">
    <property type="entry name" value="CELL DIVISION PROTEIN ZAPA"/>
    <property type="match status" value="1"/>
</dbReference>
<evidence type="ECO:0000313" key="12">
    <source>
        <dbReference type="EMBL" id="VFK20687.1"/>
    </source>
</evidence>
<dbReference type="Gene3D" id="3.30.160.880">
    <property type="entry name" value="Cell division protein ZapA protomer, N-terminal domain"/>
    <property type="match status" value="1"/>
</dbReference>
<evidence type="ECO:0000256" key="10">
    <source>
        <dbReference type="ARBA" id="ARBA00026068"/>
    </source>
</evidence>